<dbReference type="Proteomes" id="UP000244223">
    <property type="component" value="Unassembled WGS sequence"/>
</dbReference>
<keyword evidence="3" id="KW-0804">Transcription</keyword>
<keyword evidence="7" id="KW-1185">Reference proteome</keyword>
<dbReference type="InterPro" id="IPR050109">
    <property type="entry name" value="HTH-type_TetR-like_transc_reg"/>
</dbReference>
<dbReference type="RefSeq" id="WP_107865793.1">
    <property type="nucleotide sequence ID" value="NZ_QAON01000008.1"/>
</dbReference>
<dbReference type="OrthoDB" id="6430772at2"/>
<gene>
    <name evidence="6" type="ORF">C8N29_10830</name>
</gene>
<protein>
    <submittedName>
        <fullName evidence="6">TetR family transcriptional regulator</fullName>
    </submittedName>
</protein>
<sequence>MAKNRREIDSEHKRQEILLAARQLLLAEGYDATSMSRLAKEAGVAPNTLYWYFKDKDELLIAILDELVAEALAEYLSIQEQSLDQQLLWLLDKFDAVPHVITTVHNRMNFAESIKIWHQRFHFMLESLVVNQLMLHGLKQEECVIAAKIATFVVEGLLSHHAGDACERETIANFLISKITSNRG</sequence>
<evidence type="ECO:0000313" key="6">
    <source>
        <dbReference type="EMBL" id="PTQ89149.1"/>
    </source>
</evidence>
<evidence type="ECO:0000259" key="5">
    <source>
        <dbReference type="PROSITE" id="PS50977"/>
    </source>
</evidence>
<dbReference type="Gene3D" id="1.10.357.10">
    <property type="entry name" value="Tetracycline Repressor, domain 2"/>
    <property type="match status" value="1"/>
</dbReference>
<dbReference type="GO" id="GO:0000976">
    <property type="term" value="F:transcription cis-regulatory region binding"/>
    <property type="evidence" value="ECO:0007669"/>
    <property type="project" value="TreeGrafter"/>
</dbReference>
<dbReference type="PANTHER" id="PTHR30055:SF226">
    <property type="entry name" value="HTH-TYPE TRANSCRIPTIONAL REGULATOR PKSA"/>
    <property type="match status" value="1"/>
</dbReference>
<accession>A0A2T5IYR9</accession>
<dbReference type="AlphaFoldDB" id="A0A2T5IYR9"/>
<evidence type="ECO:0000313" key="7">
    <source>
        <dbReference type="Proteomes" id="UP000244223"/>
    </source>
</evidence>
<dbReference type="GO" id="GO:0003700">
    <property type="term" value="F:DNA-binding transcription factor activity"/>
    <property type="evidence" value="ECO:0007669"/>
    <property type="project" value="TreeGrafter"/>
</dbReference>
<dbReference type="PANTHER" id="PTHR30055">
    <property type="entry name" value="HTH-TYPE TRANSCRIPTIONAL REGULATOR RUTR"/>
    <property type="match status" value="1"/>
</dbReference>
<dbReference type="SUPFAM" id="SSF46689">
    <property type="entry name" value="Homeodomain-like"/>
    <property type="match status" value="1"/>
</dbReference>
<evidence type="ECO:0000256" key="1">
    <source>
        <dbReference type="ARBA" id="ARBA00023015"/>
    </source>
</evidence>
<name>A0A2T5IYR9_9GAMM</name>
<organism evidence="6 7">
    <name type="scientific">Agitococcus lubricus</name>
    <dbReference type="NCBI Taxonomy" id="1077255"/>
    <lineage>
        <taxon>Bacteria</taxon>
        <taxon>Pseudomonadati</taxon>
        <taxon>Pseudomonadota</taxon>
        <taxon>Gammaproteobacteria</taxon>
        <taxon>Moraxellales</taxon>
        <taxon>Moraxellaceae</taxon>
        <taxon>Agitococcus</taxon>
    </lineage>
</organism>
<proteinExistence type="predicted"/>
<dbReference type="InterPro" id="IPR009057">
    <property type="entry name" value="Homeodomain-like_sf"/>
</dbReference>
<evidence type="ECO:0000256" key="4">
    <source>
        <dbReference type="PROSITE-ProRule" id="PRU00335"/>
    </source>
</evidence>
<dbReference type="PRINTS" id="PR00455">
    <property type="entry name" value="HTHTETR"/>
</dbReference>
<evidence type="ECO:0000256" key="3">
    <source>
        <dbReference type="ARBA" id="ARBA00023163"/>
    </source>
</evidence>
<reference evidence="6 7" key="1">
    <citation type="submission" date="2018-04" db="EMBL/GenBank/DDBJ databases">
        <title>Genomic Encyclopedia of Archaeal and Bacterial Type Strains, Phase II (KMG-II): from individual species to whole genera.</title>
        <authorList>
            <person name="Goeker M."/>
        </authorList>
    </citation>
    <scope>NUCLEOTIDE SEQUENCE [LARGE SCALE GENOMIC DNA]</scope>
    <source>
        <strain evidence="6 7">DSM 5822</strain>
    </source>
</reference>
<dbReference type="Pfam" id="PF00440">
    <property type="entry name" value="TetR_N"/>
    <property type="match status" value="1"/>
</dbReference>
<feature type="domain" description="HTH tetR-type" evidence="5">
    <location>
        <begin position="11"/>
        <end position="71"/>
    </location>
</feature>
<dbReference type="FunFam" id="1.10.10.60:FF:000141">
    <property type="entry name" value="TetR family transcriptional regulator"/>
    <property type="match status" value="1"/>
</dbReference>
<dbReference type="PROSITE" id="PS50977">
    <property type="entry name" value="HTH_TETR_2"/>
    <property type="match status" value="1"/>
</dbReference>
<dbReference type="EMBL" id="QAON01000008">
    <property type="protein sequence ID" value="PTQ89149.1"/>
    <property type="molecule type" value="Genomic_DNA"/>
</dbReference>
<keyword evidence="1" id="KW-0805">Transcription regulation</keyword>
<feature type="DNA-binding region" description="H-T-H motif" evidence="4">
    <location>
        <begin position="34"/>
        <end position="53"/>
    </location>
</feature>
<keyword evidence="2 4" id="KW-0238">DNA-binding</keyword>
<evidence type="ECO:0000256" key="2">
    <source>
        <dbReference type="ARBA" id="ARBA00023125"/>
    </source>
</evidence>
<comment type="caution">
    <text evidence="6">The sequence shown here is derived from an EMBL/GenBank/DDBJ whole genome shotgun (WGS) entry which is preliminary data.</text>
</comment>
<dbReference type="InterPro" id="IPR001647">
    <property type="entry name" value="HTH_TetR"/>
</dbReference>